<protein>
    <submittedName>
        <fullName evidence="1">Uncharacterized protein</fullName>
    </submittedName>
</protein>
<accession>A0A136IQY4</accession>
<reference evidence="2" key="1">
    <citation type="submission" date="2016-02" db="EMBL/GenBank/DDBJ databases">
        <title>Draft genome sequence of Microdochium bolleyi, a fungal endophyte of beachgrass.</title>
        <authorList>
            <consortium name="DOE Joint Genome Institute"/>
            <person name="David A.S."/>
            <person name="May G."/>
            <person name="Haridas S."/>
            <person name="Lim J."/>
            <person name="Wang M."/>
            <person name="Labutti K."/>
            <person name="Lipzen A."/>
            <person name="Barry K."/>
            <person name="Grigoriev I.V."/>
        </authorList>
    </citation>
    <scope>NUCLEOTIDE SEQUENCE [LARGE SCALE GENOMIC DNA]</scope>
    <source>
        <strain evidence="2">J235TASD1</strain>
    </source>
</reference>
<dbReference type="InterPro" id="IPR002110">
    <property type="entry name" value="Ankyrin_rpt"/>
</dbReference>
<gene>
    <name evidence="1" type="ORF">Micbo1qcDRAFT_167688</name>
</gene>
<evidence type="ECO:0000313" key="1">
    <source>
        <dbReference type="EMBL" id="KXJ87333.1"/>
    </source>
</evidence>
<organism evidence="1 2">
    <name type="scientific">Microdochium bolleyi</name>
    <dbReference type="NCBI Taxonomy" id="196109"/>
    <lineage>
        <taxon>Eukaryota</taxon>
        <taxon>Fungi</taxon>
        <taxon>Dikarya</taxon>
        <taxon>Ascomycota</taxon>
        <taxon>Pezizomycotina</taxon>
        <taxon>Sordariomycetes</taxon>
        <taxon>Xylariomycetidae</taxon>
        <taxon>Xylariales</taxon>
        <taxon>Microdochiaceae</taxon>
        <taxon>Microdochium</taxon>
    </lineage>
</organism>
<dbReference type="AlphaFoldDB" id="A0A136IQY4"/>
<dbReference type="Proteomes" id="UP000070501">
    <property type="component" value="Unassembled WGS sequence"/>
</dbReference>
<sequence length="127" mass="13530">MYLAEDDNGHNAVRDRLPALRILLEAGLAVDPRCPKTGATPLWTCAAARPYKQYATRTAAATTTTAPGGGLTRRAAAAQVARLLLEFGADVHFRHPQTWQTALMRAVKAGNEDCVSLLLSRASGSAD</sequence>
<feature type="non-terminal residue" evidence="1">
    <location>
        <position position="127"/>
    </location>
</feature>
<dbReference type="InParanoid" id="A0A136IQY4"/>
<dbReference type="InterPro" id="IPR036770">
    <property type="entry name" value="Ankyrin_rpt-contain_sf"/>
</dbReference>
<name>A0A136IQY4_9PEZI</name>
<keyword evidence="2" id="KW-1185">Reference proteome</keyword>
<dbReference type="SUPFAM" id="SSF48403">
    <property type="entry name" value="Ankyrin repeat"/>
    <property type="match status" value="1"/>
</dbReference>
<proteinExistence type="predicted"/>
<dbReference type="Pfam" id="PF13637">
    <property type="entry name" value="Ank_4"/>
    <property type="match status" value="1"/>
</dbReference>
<dbReference type="EMBL" id="KQ964263">
    <property type="protein sequence ID" value="KXJ87333.1"/>
    <property type="molecule type" value="Genomic_DNA"/>
</dbReference>
<dbReference type="Gene3D" id="1.25.40.20">
    <property type="entry name" value="Ankyrin repeat-containing domain"/>
    <property type="match status" value="1"/>
</dbReference>
<evidence type="ECO:0000313" key="2">
    <source>
        <dbReference type="Proteomes" id="UP000070501"/>
    </source>
</evidence>